<feature type="region of interest" description="Disordered" evidence="1">
    <location>
        <begin position="91"/>
        <end position="117"/>
    </location>
</feature>
<dbReference type="HOGENOM" id="CLU_2084298_0_0_1"/>
<dbReference type="Proteomes" id="UP000002669">
    <property type="component" value="Unassembled WGS sequence"/>
</dbReference>
<dbReference type="VEuPathDB" id="FungiDB:MGYG_01455"/>
<keyword evidence="3" id="KW-1185">Reference proteome</keyword>
<evidence type="ECO:0000313" key="3">
    <source>
        <dbReference type="Proteomes" id="UP000002669"/>
    </source>
</evidence>
<evidence type="ECO:0000256" key="1">
    <source>
        <dbReference type="SAM" id="MobiDB-lite"/>
    </source>
</evidence>
<dbReference type="EMBL" id="DS989822">
    <property type="protein sequence ID" value="EFQ98426.1"/>
    <property type="molecule type" value="Genomic_DNA"/>
</dbReference>
<feature type="compositionally biased region" description="Basic and acidic residues" evidence="1">
    <location>
        <begin position="96"/>
        <end position="110"/>
    </location>
</feature>
<organism evidence="3">
    <name type="scientific">Arthroderma gypseum (strain ATCC MYA-4604 / CBS 118893)</name>
    <name type="common">Microsporum gypseum</name>
    <dbReference type="NCBI Taxonomy" id="535722"/>
    <lineage>
        <taxon>Eukaryota</taxon>
        <taxon>Fungi</taxon>
        <taxon>Dikarya</taxon>
        <taxon>Ascomycota</taxon>
        <taxon>Pezizomycotina</taxon>
        <taxon>Eurotiomycetes</taxon>
        <taxon>Eurotiomycetidae</taxon>
        <taxon>Onygenales</taxon>
        <taxon>Arthrodermataceae</taxon>
        <taxon>Nannizzia</taxon>
    </lineage>
</organism>
<dbReference type="GeneID" id="10032706"/>
<reference evidence="3" key="1">
    <citation type="journal article" date="2012" name="MBio">
        <title>Comparative genome analysis of Trichophyton rubrum and related dermatophytes reveals candidate genes involved in infection.</title>
        <authorList>
            <person name="Martinez D.A."/>
            <person name="Oliver B.G."/>
            <person name="Graeser Y."/>
            <person name="Goldberg J.M."/>
            <person name="Li W."/>
            <person name="Martinez-Rossi N.M."/>
            <person name="Monod M."/>
            <person name="Shelest E."/>
            <person name="Barton R.C."/>
            <person name="Birch E."/>
            <person name="Brakhage A.A."/>
            <person name="Chen Z."/>
            <person name="Gurr S.J."/>
            <person name="Heiman D."/>
            <person name="Heitman J."/>
            <person name="Kosti I."/>
            <person name="Rossi A."/>
            <person name="Saif S."/>
            <person name="Samalova M."/>
            <person name="Saunders C.W."/>
            <person name="Shea T."/>
            <person name="Summerbell R.C."/>
            <person name="Xu J."/>
            <person name="Young S."/>
            <person name="Zeng Q."/>
            <person name="Birren B.W."/>
            <person name="Cuomo C.A."/>
            <person name="White T.C."/>
        </authorList>
    </citation>
    <scope>NUCLEOTIDE SEQUENCE [LARGE SCALE GENOMIC DNA]</scope>
    <source>
        <strain evidence="3">ATCC MYA-4604 / CBS 118893</strain>
    </source>
</reference>
<proteinExistence type="predicted"/>
<evidence type="ECO:0000313" key="2">
    <source>
        <dbReference type="EMBL" id="EFQ98426.1"/>
    </source>
</evidence>
<feature type="region of interest" description="Disordered" evidence="1">
    <location>
        <begin position="1"/>
        <end position="25"/>
    </location>
</feature>
<dbReference type="AlphaFoldDB" id="E5R0Y4"/>
<accession>E5R0Y4</accession>
<sequence>MALPPPKYPHREERKRASQPGRMTQRAICQIPVRNNGRKTVLITTKRLDIKRQGHRACVHAVGEIPQLLSLDDRPPPKPARCRFIALQDSSSTGTRTHDTMRWEEYERLKNGHSRPP</sequence>
<gene>
    <name evidence="2" type="ORF">MGYG_01455</name>
</gene>
<dbReference type="RefSeq" id="XP_003177378.1">
    <property type="nucleotide sequence ID" value="XM_003177330.1"/>
</dbReference>
<dbReference type="InParanoid" id="E5R0Y4"/>
<name>E5R0Y4_ARTGP</name>
<protein>
    <submittedName>
        <fullName evidence="2">Uncharacterized protein</fullName>
    </submittedName>
</protein>